<dbReference type="InterPro" id="IPR003838">
    <property type="entry name" value="ABC3_permease_C"/>
</dbReference>
<organism evidence="8 9">
    <name type="scientific">Jiangella alba</name>
    <dbReference type="NCBI Taxonomy" id="561176"/>
    <lineage>
        <taxon>Bacteria</taxon>
        <taxon>Bacillati</taxon>
        <taxon>Actinomycetota</taxon>
        <taxon>Actinomycetes</taxon>
        <taxon>Jiangellales</taxon>
        <taxon>Jiangellaceae</taxon>
        <taxon>Jiangella</taxon>
    </lineage>
</organism>
<keyword evidence="9" id="KW-1185">Reference proteome</keyword>
<feature type="transmembrane region" description="Helical" evidence="6">
    <location>
        <begin position="717"/>
        <end position="740"/>
    </location>
</feature>
<dbReference type="STRING" id="561176.SAMN04488561_3895"/>
<dbReference type="PANTHER" id="PTHR30287:SF1">
    <property type="entry name" value="INNER MEMBRANE PROTEIN"/>
    <property type="match status" value="1"/>
</dbReference>
<feature type="domain" description="ABC3 transporter permease C-terminal" evidence="7">
    <location>
        <begin position="718"/>
        <end position="831"/>
    </location>
</feature>
<reference evidence="9" key="1">
    <citation type="submission" date="2016-10" db="EMBL/GenBank/DDBJ databases">
        <authorList>
            <person name="Varghese N."/>
            <person name="Submissions S."/>
        </authorList>
    </citation>
    <scope>NUCLEOTIDE SEQUENCE [LARGE SCALE GENOMIC DNA]</scope>
    <source>
        <strain evidence="9">DSM 45237</strain>
    </source>
</reference>
<dbReference type="EMBL" id="FNUC01000004">
    <property type="protein sequence ID" value="SEF10102.1"/>
    <property type="molecule type" value="Genomic_DNA"/>
</dbReference>
<dbReference type="AlphaFoldDB" id="A0A1H5P7Z1"/>
<evidence type="ECO:0000256" key="5">
    <source>
        <dbReference type="ARBA" id="ARBA00023136"/>
    </source>
</evidence>
<feature type="domain" description="ABC3 transporter permease C-terminal" evidence="7">
    <location>
        <begin position="268"/>
        <end position="388"/>
    </location>
</feature>
<feature type="transmembrane region" description="Helical" evidence="6">
    <location>
        <begin position="263"/>
        <end position="286"/>
    </location>
</feature>
<keyword evidence="5 6" id="KW-0472">Membrane</keyword>
<protein>
    <submittedName>
        <fullName evidence="8">Putative ABC transport system permease protein</fullName>
    </submittedName>
</protein>
<feature type="transmembrane region" description="Helical" evidence="6">
    <location>
        <begin position="803"/>
        <end position="823"/>
    </location>
</feature>
<feature type="transmembrane region" description="Helical" evidence="6">
    <location>
        <begin position="487"/>
        <end position="507"/>
    </location>
</feature>
<dbReference type="InterPro" id="IPR038766">
    <property type="entry name" value="Membrane_comp_ABC_pdt"/>
</dbReference>
<comment type="subcellular location">
    <subcellularLocation>
        <location evidence="1">Cell membrane</location>
        <topology evidence="1">Multi-pass membrane protein</topology>
    </subcellularLocation>
</comment>
<feature type="transmembrane region" description="Helical" evidence="6">
    <location>
        <begin position="407"/>
        <end position="427"/>
    </location>
</feature>
<proteinExistence type="predicted"/>
<feature type="transmembrane region" description="Helical" evidence="6">
    <location>
        <begin position="16"/>
        <end position="39"/>
    </location>
</feature>
<sequence length="841" mass="84591">MTVRDIARKTIKGRKAGFIGAFLAVLLASVLVTSLGVLVESGIRGGLPPQRYAGADVVVSGVQALPVVEDTDIALPERVRLPADAVDAVADVPGVAEAAGDVNVPVSVVADGAVADLSRPVVGHGWSAAALAPFTVDGGDGPRRDDEVALEAGLASSLGVETGDRVDLAVGGVPSTYTVSGVVSRPGDARESAVFLTDERAGELAGAGGRWDAVVVVADDGVSAGELAGRIADAVPDVRTHTGDARGHVEFLDIGQARGELTVMAMSLAGTTVLIAMFVVAGTLALSIQQRRREFALLRAVGATRGQVRRLVGAEVMLLGVTAAVLGAVPGYLVAVGLGRAFAGTGLLPADFQLAMSPLPGLAAIVLCLVTARLAGWVAARRPARLNPVEALGESAVEERRLGAGRVGAGAVLVVLGLAVSGVPMLVPGMVGVAAAAGGALLLAIGVALLGPRVLGAAAGLLAAPIRRLSPVHGYLATANMRANSRRLAAAVTPIVLAVAVVSVQLFSQSTLAAAAGRQTIDGVVADQVITGRDGGVGGAVTDELRRELGDDATVTPVVHSQVIVRYTELGDPTQESFAAQGLDPAGLHRTLDLEVRDGDLGDLRDGTVALSRNASATFGASVGDTVDIVLGDGTVIEPTVVAVYGRGLGFGDVTLPHDELAAHTTTGLDSWVLIGGGDPGTVAQVAAEHPGLAAGTGSDLSAAGSSERSAETSSSLVAILALLAYLAVSVVNTLVMATAERTREFALLRLAGAARRHVLAMMRVEAGVIVAVSVLVGLLVALPPLVGISIGLTESPLPSISPAGFGGIVLATSLLGFLAIGVPARAALRLRPVDAIGLRE</sequence>
<evidence type="ECO:0000256" key="2">
    <source>
        <dbReference type="ARBA" id="ARBA00022475"/>
    </source>
</evidence>
<feature type="transmembrane region" description="Helical" evidence="6">
    <location>
        <begin position="433"/>
        <end position="466"/>
    </location>
</feature>
<evidence type="ECO:0000256" key="4">
    <source>
        <dbReference type="ARBA" id="ARBA00022989"/>
    </source>
</evidence>
<feature type="transmembrane region" description="Helical" evidence="6">
    <location>
        <begin position="316"/>
        <end position="339"/>
    </location>
</feature>
<evidence type="ECO:0000313" key="8">
    <source>
        <dbReference type="EMBL" id="SEF10102.1"/>
    </source>
</evidence>
<evidence type="ECO:0000256" key="3">
    <source>
        <dbReference type="ARBA" id="ARBA00022692"/>
    </source>
</evidence>
<dbReference type="Pfam" id="PF02687">
    <property type="entry name" value="FtsX"/>
    <property type="match status" value="2"/>
</dbReference>
<evidence type="ECO:0000256" key="6">
    <source>
        <dbReference type="SAM" id="Phobius"/>
    </source>
</evidence>
<keyword evidence="3 6" id="KW-0812">Transmembrane</keyword>
<dbReference type="GO" id="GO:0005886">
    <property type="term" value="C:plasma membrane"/>
    <property type="evidence" value="ECO:0007669"/>
    <property type="project" value="UniProtKB-SubCell"/>
</dbReference>
<evidence type="ECO:0000313" key="9">
    <source>
        <dbReference type="Proteomes" id="UP000181980"/>
    </source>
</evidence>
<name>A0A1H5P7Z1_9ACTN</name>
<dbReference type="PANTHER" id="PTHR30287">
    <property type="entry name" value="MEMBRANE COMPONENT OF PREDICTED ABC SUPERFAMILY METABOLITE UPTAKE TRANSPORTER"/>
    <property type="match status" value="1"/>
</dbReference>
<accession>A0A1H5P7Z1</accession>
<gene>
    <name evidence="8" type="ORF">SAMN04488561_3895</name>
</gene>
<keyword evidence="2" id="KW-1003">Cell membrane</keyword>
<evidence type="ECO:0000256" key="1">
    <source>
        <dbReference type="ARBA" id="ARBA00004651"/>
    </source>
</evidence>
<feature type="transmembrane region" description="Helical" evidence="6">
    <location>
        <begin position="359"/>
        <end position="380"/>
    </location>
</feature>
<dbReference type="Proteomes" id="UP000181980">
    <property type="component" value="Unassembled WGS sequence"/>
</dbReference>
<feature type="transmembrane region" description="Helical" evidence="6">
    <location>
        <begin position="761"/>
        <end position="783"/>
    </location>
</feature>
<keyword evidence="4 6" id="KW-1133">Transmembrane helix</keyword>
<evidence type="ECO:0000259" key="7">
    <source>
        <dbReference type="Pfam" id="PF02687"/>
    </source>
</evidence>